<keyword evidence="1" id="KW-1185">Reference proteome</keyword>
<evidence type="ECO:0000313" key="4">
    <source>
        <dbReference type="RefSeq" id="XP_039139243.1"/>
    </source>
</evidence>
<dbReference type="InterPro" id="IPR021916">
    <property type="entry name" value="DUF3527"/>
</dbReference>
<dbReference type="RefSeq" id="XP_039139242.1">
    <property type="nucleotide sequence ID" value="XM_039283308.1"/>
</dbReference>
<dbReference type="RefSeq" id="XP_039139241.1">
    <property type="nucleotide sequence ID" value="XM_039283307.1"/>
</dbReference>
<reference evidence="2 3" key="1">
    <citation type="submission" date="2025-04" db="UniProtKB">
        <authorList>
            <consortium name="RefSeq"/>
        </authorList>
    </citation>
    <scope>IDENTIFICATION</scope>
</reference>
<protein>
    <submittedName>
        <fullName evidence="2 3">Uncharacterized protein LOC120276544</fullName>
    </submittedName>
</protein>
<evidence type="ECO:0000313" key="3">
    <source>
        <dbReference type="RefSeq" id="XP_039139242.1"/>
    </source>
</evidence>
<proteinExistence type="predicted"/>
<dbReference type="GeneID" id="120276544"/>
<organism evidence="1 4">
    <name type="scientific">Dioscorea cayennensis subsp. rotundata</name>
    <name type="common">White Guinea yam</name>
    <name type="synonym">Dioscorea rotundata</name>
    <dbReference type="NCBI Taxonomy" id="55577"/>
    <lineage>
        <taxon>Eukaryota</taxon>
        <taxon>Viridiplantae</taxon>
        <taxon>Streptophyta</taxon>
        <taxon>Embryophyta</taxon>
        <taxon>Tracheophyta</taxon>
        <taxon>Spermatophyta</taxon>
        <taxon>Magnoliopsida</taxon>
        <taxon>Liliopsida</taxon>
        <taxon>Dioscoreales</taxon>
        <taxon>Dioscoreaceae</taxon>
        <taxon>Dioscorea</taxon>
    </lineage>
</organism>
<dbReference type="PANTHER" id="PTHR31390:SF0">
    <property type="entry name" value="DOMAIN PROTEIN, PUTATIVE (DUF3527)-RELATED"/>
    <property type="match status" value="1"/>
</dbReference>
<dbReference type="AlphaFoldDB" id="A0AB40CJI4"/>
<evidence type="ECO:0000313" key="1">
    <source>
        <dbReference type="Proteomes" id="UP001515500"/>
    </source>
</evidence>
<dbReference type="Pfam" id="PF12043">
    <property type="entry name" value="DUF3527"/>
    <property type="match status" value="2"/>
</dbReference>
<dbReference type="RefSeq" id="XP_039139243.1">
    <property type="nucleotide sequence ID" value="XM_039283309.1"/>
</dbReference>
<dbReference type="Proteomes" id="UP001515500">
    <property type="component" value="Chromosome 14"/>
</dbReference>
<evidence type="ECO:0000313" key="2">
    <source>
        <dbReference type="RefSeq" id="XP_039139241.1"/>
    </source>
</evidence>
<accession>A0AB40CJI4</accession>
<gene>
    <name evidence="2 3 4" type="primary">LOC120276544</name>
</gene>
<sequence>MDNKKSFLSFDSFDSLPRSCQIEQGLFNKQMKSQSIITSPIKPVEYLDLSFRVLPEEHSVLASSNSGYISSRDNSADNFPRHTAFHSGEGTLDFIEHGSENDQNARHEKNILSAFTKSSSVKEGTFSFSKANAKHRFGHLKKLLDPIVRYRSMRSLSLNEAETYGVTASVFHKTLLTDTSSKVERIECDESLIEGNKALITNPSSAHLYGTLKLEFKQGVPAFEFSVKDPDLVLLAKTWKTDNAFNWVYTFHRKKSNSTVWSAKDRHKHSSPTIGQMHVSCDLCFEVNGDKHLNKSMVTEFILFDTDQARRSYITNIALDNKSSSKDHDKHASNDNDSIVSASYPLAPSELHPQHEIAAIVIQTAFTKKDGSKELQADETNTTSTGQYYSNINVVTPSGRHGLSHTEEDGLSSLLDRWRSNGGCDCGGWDVGCPLSVFKNCILNSGNQSMMLSVQGNKEKLPALSIKADGKGQYSVQFHARFSALQAFSICIAMLHGLETPEKILKLYPNSLNMLLGDEVRSLIEAVNTEKAKKLDKRVEEIHPCFNLDPPFSPMSR</sequence>
<name>A0AB40CJI4_DIOCR</name>
<dbReference type="PANTHER" id="PTHR31390">
    <property type="entry name" value="EXPRESSED PROTEIN"/>
    <property type="match status" value="1"/>
</dbReference>